<dbReference type="AlphaFoldDB" id="A0A0C3AK84"/>
<reference evidence="1 2" key="1">
    <citation type="submission" date="2014-04" db="EMBL/GenBank/DDBJ databases">
        <authorList>
            <consortium name="DOE Joint Genome Institute"/>
            <person name="Kuo A."/>
            <person name="Zuccaro A."/>
            <person name="Kohler A."/>
            <person name="Nagy L.G."/>
            <person name="Floudas D."/>
            <person name="Copeland A."/>
            <person name="Barry K.W."/>
            <person name="Cichocki N."/>
            <person name="Veneault-Fourrey C."/>
            <person name="LaButti K."/>
            <person name="Lindquist E.A."/>
            <person name="Lipzen A."/>
            <person name="Lundell T."/>
            <person name="Morin E."/>
            <person name="Murat C."/>
            <person name="Sun H."/>
            <person name="Tunlid A."/>
            <person name="Henrissat B."/>
            <person name="Grigoriev I.V."/>
            <person name="Hibbett D.S."/>
            <person name="Martin F."/>
            <person name="Nordberg H.P."/>
            <person name="Cantor M.N."/>
            <person name="Hua S.X."/>
        </authorList>
    </citation>
    <scope>NUCLEOTIDE SEQUENCE [LARGE SCALE GENOMIC DNA]</scope>
    <source>
        <strain evidence="1 2">MAFF 305830</strain>
    </source>
</reference>
<gene>
    <name evidence="1" type="ORF">M408DRAFT_135681</name>
</gene>
<sequence>MGIQQMVKSLIRDITEKNSTNVQAGNLWADRMTDIAHDLEQTPDPTKVKEMVDIASKVAVEFSNDDIRSQTGAITFLKRQQSIMQAEARLDQLKVPSADRDRIMQVAMQRDLKRLGKNLRDICEISLPLIREICDILPNKKSLRTDGVSEEILGGSAILPELQRLTATFNQKLLDLQELGYIDPSIMIAIIQLEDPDAEPLHWRKHLREEGDSEAANDSCRVWGRRHIWRAPPKGAPS</sequence>
<dbReference type="HOGENOM" id="CLU_1166450_0_0_1"/>
<dbReference type="EMBL" id="KN824433">
    <property type="protein sequence ID" value="KIM20449.1"/>
    <property type="molecule type" value="Genomic_DNA"/>
</dbReference>
<evidence type="ECO:0000313" key="1">
    <source>
        <dbReference type="EMBL" id="KIM20449.1"/>
    </source>
</evidence>
<dbReference type="Proteomes" id="UP000054097">
    <property type="component" value="Unassembled WGS sequence"/>
</dbReference>
<accession>A0A0C3AK84</accession>
<reference evidence="2" key="2">
    <citation type="submission" date="2015-01" db="EMBL/GenBank/DDBJ databases">
        <title>Evolutionary Origins and Diversification of the Mycorrhizal Mutualists.</title>
        <authorList>
            <consortium name="DOE Joint Genome Institute"/>
            <consortium name="Mycorrhizal Genomics Consortium"/>
            <person name="Kohler A."/>
            <person name="Kuo A."/>
            <person name="Nagy L.G."/>
            <person name="Floudas D."/>
            <person name="Copeland A."/>
            <person name="Barry K.W."/>
            <person name="Cichocki N."/>
            <person name="Veneault-Fourrey C."/>
            <person name="LaButti K."/>
            <person name="Lindquist E.A."/>
            <person name="Lipzen A."/>
            <person name="Lundell T."/>
            <person name="Morin E."/>
            <person name="Murat C."/>
            <person name="Riley R."/>
            <person name="Ohm R."/>
            <person name="Sun H."/>
            <person name="Tunlid A."/>
            <person name="Henrissat B."/>
            <person name="Grigoriev I.V."/>
            <person name="Hibbett D.S."/>
            <person name="Martin F."/>
        </authorList>
    </citation>
    <scope>NUCLEOTIDE SEQUENCE [LARGE SCALE GENOMIC DNA]</scope>
    <source>
        <strain evidence="2">MAFF 305830</strain>
    </source>
</reference>
<organism evidence="1 2">
    <name type="scientific">Serendipita vermifera MAFF 305830</name>
    <dbReference type="NCBI Taxonomy" id="933852"/>
    <lineage>
        <taxon>Eukaryota</taxon>
        <taxon>Fungi</taxon>
        <taxon>Dikarya</taxon>
        <taxon>Basidiomycota</taxon>
        <taxon>Agaricomycotina</taxon>
        <taxon>Agaricomycetes</taxon>
        <taxon>Sebacinales</taxon>
        <taxon>Serendipitaceae</taxon>
        <taxon>Serendipita</taxon>
    </lineage>
</organism>
<dbReference type="OrthoDB" id="3142487at2759"/>
<name>A0A0C3AK84_SERVB</name>
<keyword evidence="2" id="KW-1185">Reference proteome</keyword>
<protein>
    <submittedName>
        <fullName evidence="1">Uncharacterized protein</fullName>
    </submittedName>
</protein>
<evidence type="ECO:0000313" key="2">
    <source>
        <dbReference type="Proteomes" id="UP000054097"/>
    </source>
</evidence>
<proteinExistence type="predicted"/>